<reference evidence="1" key="1">
    <citation type="submission" date="2020-05" db="EMBL/GenBank/DDBJ databases">
        <title>Large-scale comparative analyses of tick genomes elucidate their genetic diversity and vector capacities.</title>
        <authorList>
            <person name="Jia N."/>
            <person name="Wang J."/>
            <person name="Shi W."/>
            <person name="Du L."/>
            <person name="Sun Y."/>
            <person name="Zhan W."/>
            <person name="Jiang J."/>
            <person name="Wang Q."/>
            <person name="Zhang B."/>
            <person name="Ji P."/>
            <person name="Sakyi L.B."/>
            <person name="Cui X."/>
            <person name="Yuan T."/>
            <person name="Jiang B."/>
            <person name="Yang W."/>
            <person name="Lam T.T.-Y."/>
            <person name="Chang Q."/>
            <person name="Ding S."/>
            <person name="Wang X."/>
            <person name="Zhu J."/>
            <person name="Ruan X."/>
            <person name="Zhao L."/>
            <person name="Wei J."/>
            <person name="Que T."/>
            <person name="Du C."/>
            <person name="Cheng J."/>
            <person name="Dai P."/>
            <person name="Han X."/>
            <person name="Huang E."/>
            <person name="Gao Y."/>
            <person name="Liu J."/>
            <person name="Shao H."/>
            <person name="Ye R."/>
            <person name="Li L."/>
            <person name="Wei W."/>
            <person name="Wang X."/>
            <person name="Wang C."/>
            <person name="Yang T."/>
            <person name="Huo Q."/>
            <person name="Li W."/>
            <person name="Guo W."/>
            <person name="Chen H."/>
            <person name="Zhou L."/>
            <person name="Ni X."/>
            <person name="Tian J."/>
            <person name="Zhou Y."/>
            <person name="Sheng Y."/>
            <person name="Liu T."/>
            <person name="Pan Y."/>
            <person name="Xia L."/>
            <person name="Li J."/>
            <person name="Zhao F."/>
            <person name="Cao W."/>
        </authorList>
    </citation>
    <scope>NUCLEOTIDE SEQUENCE</scope>
    <source>
        <strain evidence="1">Hyas-2018</strain>
    </source>
</reference>
<dbReference type="EMBL" id="CM023482">
    <property type="protein sequence ID" value="KAH6939711.1"/>
    <property type="molecule type" value="Genomic_DNA"/>
</dbReference>
<comment type="caution">
    <text evidence="1">The sequence shown here is derived from an EMBL/GenBank/DDBJ whole genome shotgun (WGS) entry which is preliminary data.</text>
</comment>
<organism evidence="1 2">
    <name type="scientific">Hyalomma asiaticum</name>
    <name type="common">Tick</name>
    <dbReference type="NCBI Taxonomy" id="266040"/>
    <lineage>
        <taxon>Eukaryota</taxon>
        <taxon>Metazoa</taxon>
        <taxon>Ecdysozoa</taxon>
        <taxon>Arthropoda</taxon>
        <taxon>Chelicerata</taxon>
        <taxon>Arachnida</taxon>
        <taxon>Acari</taxon>
        <taxon>Parasitiformes</taxon>
        <taxon>Ixodida</taxon>
        <taxon>Ixodoidea</taxon>
        <taxon>Ixodidae</taxon>
        <taxon>Hyalomminae</taxon>
        <taxon>Hyalomma</taxon>
    </lineage>
</organism>
<dbReference type="Proteomes" id="UP000821845">
    <property type="component" value="Chromosome 2"/>
</dbReference>
<evidence type="ECO:0000313" key="1">
    <source>
        <dbReference type="EMBL" id="KAH6939711.1"/>
    </source>
</evidence>
<gene>
    <name evidence="1" type="ORF">HPB50_020947</name>
</gene>
<protein>
    <submittedName>
        <fullName evidence="1">Uncharacterized protein</fullName>
    </submittedName>
</protein>
<proteinExistence type="predicted"/>
<accession>A0ACB7T0S2</accession>
<keyword evidence="2" id="KW-1185">Reference proteome</keyword>
<sequence>MSTTSGSSSKRHSSSESQKIDPGAAVPAASASCTATDVTGAECVVSASTSAQLTAQSKRTVKKRKRSSKDTKPKKAPPLREGIIAEAGTTQPEVGSHASVPSEASKQKTGDLAMGSCPLPPLSATDTSTIPSMQSVSSDSTHSYVQREPSKRVDKPPTSDAPQREPMAQHEAVAQAEPGVNEVSVPASSPAASRVLLLYPAASLATKNGNTVTASCNVDAASTPEIRTGKYESTTFSRRRETSLPNLNAVPSKSSLARRNTVSLTNTEKRARFSEAPIVEMVLLSLTQISSGRKSAALMLTAAAAASVTLVLTAIVLYVLLMRSDTEEDVPELGGCTSADCRHHAALVVDRLNLSLDPCHDFAAFACSAWSPPPPRLHREFPSARDDVVVNWARDFENILVTGSR</sequence>
<evidence type="ECO:0000313" key="2">
    <source>
        <dbReference type="Proteomes" id="UP000821845"/>
    </source>
</evidence>
<name>A0ACB7T0S2_HYAAI</name>